<evidence type="ECO:0000256" key="1">
    <source>
        <dbReference type="ARBA" id="ARBA00022729"/>
    </source>
</evidence>
<dbReference type="InterPro" id="IPR006059">
    <property type="entry name" value="SBP"/>
</dbReference>
<evidence type="ECO:0000313" key="3">
    <source>
        <dbReference type="EMBL" id="TCK16457.1"/>
    </source>
</evidence>
<dbReference type="EMBL" id="SMFU01000001">
    <property type="protein sequence ID" value="TCK16457.1"/>
    <property type="molecule type" value="Genomic_DNA"/>
</dbReference>
<dbReference type="RefSeq" id="WP_132285694.1">
    <property type="nucleotide sequence ID" value="NZ_SMFU01000001.1"/>
</dbReference>
<dbReference type="GO" id="GO:0030288">
    <property type="term" value="C:outer membrane-bounded periplasmic space"/>
    <property type="evidence" value="ECO:0007669"/>
    <property type="project" value="TreeGrafter"/>
</dbReference>
<gene>
    <name evidence="3" type="ORF">CLV83_0008</name>
</gene>
<comment type="caution">
    <text evidence="3">The sequence shown here is derived from an EMBL/GenBank/DDBJ whole genome shotgun (WGS) entry which is preliminary data.</text>
</comment>
<dbReference type="SUPFAM" id="SSF53850">
    <property type="entry name" value="Periplasmic binding protein-like II"/>
    <property type="match status" value="1"/>
</dbReference>
<dbReference type="Gene3D" id="3.40.190.10">
    <property type="entry name" value="Periplasmic binding protein-like II"/>
    <property type="match status" value="2"/>
</dbReference>
<keyword evidence="1 2" id="KW-0732">Signal</keyword>
<feature type="chain" id="PRO_5020951334" evidence="2">
    <location>
        <begin position="41"/>
        <end position="359"/>
    </location>
</feature>
<evidence type="ECO:0000313" key="4">
    <source>
        <dbReference type="Proteomes" id="UP000294546"/>
    </source>
</evidence>
<dbReference type="PANTHER" id="PTHR30006:SF25">
    <property type="entry name" value="PHOSPHOGLYCERATE TRANSPORT REGULATORY PROTEIN PGTC"/>
    <property type="match status" value="1"/>
</dbReference>
<evidence type="ECO:0000256" key="2">
    <source>
        <dbReference type="SAM" id="SignalP"/>
    </source>
</evidence>
<sequence length="359" mass="40289">MIRRKTLAGQKAGSGSGLSGCVRRALLPLLLAGLGSAAHAETLIIEGALDRDVFEPVLALFQQNNPDITLDYRDRSTLMVDTFARTAKPAPDVVISSAMPWQLALSNEGFSQRVDTEESRQWPAWAKWREELFGFTFEPIVMAYRLDLAAAMQPPSTHQDLLDLLLNHREELQDRVVTYSPLNSGIGDMLSQQDARYTPKMWDLVEAMGQVDAYEAGSSREMLEGLSSGKYWLAYNILGSYAMVWALHHPEVVVQVPNDYSLVMMRTAFVHREAQHPEAAFRFVDFLLSRQGQTVMAGETPLFSVRPDVVGPYTAQRLRDEVGDHLYPIPLNAALLALVDPLRRAAFLKRWQEAMAREE</sequence>
<dbReference type="Pfam" id="PF13416">
    <property type="entry name" value="SBP_bac_8"/>
    <property type="match status" value="1"/>
</dbReference>
<dbReference type="AlphaFoldDB" id="A0A4R1H470"/>
<proteinExistence type="predicted"/>
<dbReference type="Proteomes" id="UP000294546">
    <property type="component" value="Unassembled WGS sequence"/>
</dbReference>
<name>A0A4R1H470_9GAMM</name>
<keyword evidence="4" id="KW-1185">Reference proteome</keyword>
<feature type="signal peptide" evidence="2">
    <location>
        <begin position="1"/>
        <end position="40"/>
    </location>
</feature>
<accession>A0A4R1H470</accession>
<protein>
    <submittedName>
        <fullName evidence="3">Iron(III) transport system substrate-binding protein</fullName>
    </submittedName>
</protein>
<dbReference type="OrthoDB" id="8673316at2"/>
<organism evidence="3 4">
    <name type="scientific">Marinobacterium mangrovicola</name>
    <dbReference type="NCBI Taxonomy" id="1476959"/>
    <lineage>
        <taxon>Bacteria</taxon>
        <taxon>Pseudomonadati</taxon>
        <taxon>Pseudomonadota</taxon>
        <taxon>Gammaproteobacteria</taxon>
        <taxon>Oceanospirillales</taxon>
        <taxon>Oceanospirillaceae</taxon>
        <taxon>Marinobacterium</taxon>
    </lineage>
</organism>
<reference evidence="3 4" key="1">
    <citation type="submission" date="2019-03" db="EMBL/GenBank/DDBJ databases">
        <title>Genomic Encyclopedia of Archaeal and Bacterial Type Strains, Phase II (KMG-II): from individual species to whole genera.</title>
        <authorList>
            <person name="Goeker M."/>
        </authorList>
    </citation>
    <scope>NUCLEOTIDE SEQUENCE [LARGE SCALE GENOMIC DNA]</scope>
    <source>
        <strain evidence="3 4">DSM 27697</strain>
    </source>
</reference>
<dbReference type="PANTHER" id="PTHR30006">
    <property type="entry name" value="THIAMINE-BINDING PERIPLASMIC PROTEIN-RELATED"/>
    <property type="match status" value="1"/>
</dbReference>